<evidence type="ECO:0000259" key="10">
    <source>
        <dbReference type="PROSITE" id="PS50089"/>
    </source>
</evidence>
<proteinExistence type="predicted"/>
<dbReference type="GO" id="GO:0005737">
    <property type="term" value="C:cytoplasm"/>
    <property type="evidence" value="ECO:0007669"/>
    <property type="project" value="TreeGrafter"/>
</dbReference>
<comment type="catalytic activity">
    <reaction evidence="1">
        <text>S-ubiquitinyl-[E2 ubiquitin-conjugating enzyme]-L-cysteine + [acceptor protein]-L-lysine = [E2 ubiquitin-conjugating enzyme]-L-cysteine + N(6)-ubiquitinyl-[acceptor protein]-L-lysine.</text>
        <dbReference type="EC" id="2.3.2.27"/>
    </reaction>
</comment>
<dbReference type="CDD" id="cd16667">
    <property type="entry name" value="RING-H2_RNF126-like"/>
    <property type="match status" value="1"/>
</dbReference>
<gene>
    <name evidence="11" type="ORF">C3L33_22334</name>
</gene>
<feature type="domain" description="RING-type" evidence="10">
    <location>
        <begin position="199"/>
        <end position="240"/>
    </location>
</feature>
<organism evidence="11">
    <name type="scientific">Rhododendron williamsianum</name>
    <dbReference type="NCBI Taxonomy" id="262921"/>
    <lineage>
        <taxon>Eukaryota</taxon>
        <taxon>Viridiplantae</taxon>
        <taxon>Streptophyta</taxon>
        <taxon>Embryophyta</taxon>
        <taxon>Tracheophyta</taxon>
        <taxon>Spermatophyta</taxon>
        <taxon>Magnoliopsida</taxon>
        <taxon>eudicotyledons</taxon>
        <taxon>Gunneridae</taxon>
        <taxon>Pentapetalae</taxon>
        <taxon>asterids</taxon>
        <taxon>Ericales</taxon>
        <taxon>Ericaceae</taxon>
        <taxon>Ericoideae</taxon>
        <taxon>Rhodoreae</taxon>
        <taxon>Rhododendron</taxon>
    </lineage>
</organism>
<dbReference type="GO" id="GO:0061630">
    <property type="term" value="F:ubiquitin protein ligase activity"/>
    <property type="evidence" value="ECO:0007669"/>
    <property type="project" value="UniProtKB-EC"/>
</dbReference>
<keyword evidence="6" id="KW-0833">Ubl conjugation pathway</keyword>
<dbReference type="PANTHER" id="PTHR15710">
    <property type="entry name" value="E3 UBIQUITIN-PROTEIN LIGASE PRAJA"/>
    <property type="match status" value="1"/>
</dbReference>
<accession>A0A6A4KHL6</accession>
<keyword evidence="5 8" id="KW-0863">Zinc-finger</keyword>
<dbReference type="InterPro" id="IPR001841">
    <property type="entry name" value="Znf_RING"/>
</dbReference>
<dbReference type="Pfam" id="PF13639">
    <property type="entry name" value="zf-RING_2"/>
    <property type="match status" value="1"/>
</dbReference>
<keyword evidence="7" id="KW-0862">Zinc</keyword>
<evidence type="ECO:0000256" key="2">
    <source>
        <dbReference type="ARBA" id="ARBA00012483"/>
    </source>
</evidence>
<evidence type="ECO:0000256" key="7">
    <source>
        <dbReference type="ARBA" id="ARBA00022833"/>
    </source>
</evidence>
<dbReference type="EC" id="2.3.2.27" evidence="2"/>
<evidence type="ECO:0000256" key="3">
    <source>
        <dbReference type="ARBA" id="ARBA00022679"/>
    </source>
</evidence>
<feature type="compositionally biased region" description="Pro residues" evidence="9">
    <location>
        <begin position="129"/>
        <end position="148"/>
    </location>
</feature>
<evidence type="ECO:0000256" key="5">
    <source>
        <dbReference type="ARBA" id="ARBA00022771"/>
    </source>
</evidence>
<dbReference type="PROSITE" id="PS50089">
    <property type="entry name" value="ZF_RING_2"/>
    <property type="match status" value="1"/>
</dbReference>
<evidence type="ECO:0000256" key="6">
    <source>
        <dbReference type="ARBA" id="ARBA00022786"/>
    </source>
</evidence>
<dbReference type="FunFam" id="3.30.40.10:FF:000022">
    <property type="entry name" value="E3 ubiquitin-protein ligase RING1-like"/>
    <property type="match status" value="1"/>
</dbReference>
<comment type="caution">
    <text evidence="11">The sequence shown here is derived from an EMBL/GenBank/DDBJ whole genome shotgun (WGS) entry which is preliminary data.</text>
</comment>
<keyword evidence="4" id="KW-0479">Metal-binding</keyword>
<evidence type="ECO:0000313" key="11">
    <source>
        <dbReference type="EMBL" id="KAE9445765.1"/>
    </source>
</evidence>
<evidence type="ECO:0000256" key="1">
    <source>
        <dbReference type="ARBA" id="ARBA00000900"/>
    </source>
</evidence>
<dbReference type="Gene3D" id="3.30.40.10">
    <property type="entry name" value="Zinc/RING finger domain, C3HC4 (zinc finger)"/>
    <property type="match status" value="1"/>
</dbReference>
<evidence type="ECO:0000256" key="9">
    <source>
        <dbReference type="SAM" id="MobiDB-lite"/>
    </source>
</evidence>
<dbReference type="SMART" id="SM00184">
    <property type="entry name" value="RING"/>
    <property type="match status" value="1"/>
</dbReference>
<feature type="region of interest" description="Disordered" evidence="9">
    <location>
        <begin position="129"/>
        <end position="157"/>
    </location>
</feature>
<dbReference type="EMBL" id="QEFC01004009">
    <property type="protein sequence ID" value="KAE9445765.1"/>
    <property type="molecule type" value="Genomic_DNA"/>
</dbReference>
<sequence>MSLIRRSRVIVNGVQRMRTHHYYWCLQCQRTVRIPSAIIDPSEMLCPRCLNQLRHEIDISRPRLTVAATGLVLYLQEPPVAAQILDALAQMLQNPNSFNHSTRTNPENQNPNSNRQGWIILQFLNPTHPRSPPMISPPENPLSPPTDPTQPNNDGGLEDFIQQLAQTDRSGPPPAPMSAIDSLPTVNLTQAHLENDSVCPICKEEFEVGGEVRVLPCKHFYHSDCVVPWLRIHNSCPVCRFELRGDFSNDCGSGSEGFLGGGEELRNGLRWLWSRVLGLWPFRLLWNWNVYRDNGGLNFQDDGIYAPDGGVVAQCSLLIYKSLLQPELYISNGSSYEAFCLPFGNNYYYPIQPLVFYKEVITLVERHEGLPTGTFALQLLLLGSLLLLAFSEEICV</sequence>
<dbReference type="InterPro" id="IPR013083">
    <property type="entry name" value="Znf_RING/FYVE/PHD"/>
</dbReference>
<dbReference type="OrthoDB" id="21204at2759"/>
<feature type="non-terminal residue" evidence="11">
    <location>
        <position position="1"/>
    </location>
</feature>
<evidence type="ECO:0000256" key="8">
    <source>
        <dbReference type="PROSITE-ProRule" id="PRU00175"/>
    </source>
</evidence>
<dbReference type="GO" id="GO:0008270">
    <property type="term" value="F:zinc ion binding"/>
    <property type="evidence" value="ECO:0007669"/>
    <property type="project" value="UniProtKB-KW"/>
</dbReference>
<evidence type="ECO:0000256" key="4">
    <source>
        <dbReference type="ARBA" id="ARBA00022723"/>
    </source>
</evidence>
<keyword evidence="3" id="KW-0808">Transferase</keyword>
<dbReference type="AlphaFoldDB" id="A0A6A4KHL6"/>
<protein>
    <recommendedName>
        <fullName evidence="2">RING-type E3 ubiquitin transferase</fullName>
        <ecNumber evidence="2">2.3.2.27</ecNumber>
    </recommendedName>
</protein>
<name>A0A6A4KHL6_9ERIC</name>
<dbReference type="PANTHER" id="PTHR15710:SF18">
    <property type="entry name" value="RING-TYPE E3 UBIQUITIN TRANSFERASE"/>
    <property type="match status" value="1"/>
</dbReference>
<reference evidence="11" key="1">
    <citation type="journal article" date="2019" name="Genome Biol. Evol.">
        <title>The Rhododendron genome and chromosomal organization provide insight into shared whole-genome duplications across the heath family (Ericaceae).</title>
        <authorList>
            <person name="Soza V.L."/>
            <person name="Lindsley D."/>
            <person name="Waalkes A."/>
            <person name="Ramage E."/>
            <person name="Patwardhan R.P."/>
            <person name="Burton J.N."/>
            <person name="Adey A."/>
            <person name="Kumar A."/>
            <person name="Qiu R."/>
            <person name="Shendure J."/>
            <person name="Hall B."/>
        </authorList>
    </citation>
    <scope>NUCLEOTIDE SEQUENCE</scope>
    <source>
        <strain evidence="11">RSF 1966-606</strain>
    </source>
</reference>
<dbReference type="SUPFAM" id="SSF57850">
    <property type="entry name" value="RING/U-box"/>
    <property type="match status" value="1"/>
</dbReference>
<dbReference type="GO" id="GO:0016567">
    <property type="term" value="P:protein ubiquitination"/>
    <property type="evidence" value="ECO:0007669"/>
    <property type="project" value="TreeGrafter"/>
</dbReference>